<reference evidence="2 3" key="1">
    <citation type="submission" date="2018-11" db="EMBL/GenBank/DDBJ databases">
        <authorList>
            <person name="Li F."/>
        </authorList>
    </citation>
    <scope>NUCLEOTIDE SEQUENCE [LARGE SCALE GENOMIC DNA]</scope>
    <source>
        <strain evidence="2 3">Gsoil 818</strain>
    </source>
</reference>
<feature type="domain" description="SnoaL-like" evidence="1">
    <location>
        <begin position="11"/>
        <end position="112"/>
    </location>
</feature>
<dbReference type="Gene3D" id="3.10.450.50">
    <property type="match status" value="1"/>
</dbReference>
<dbReference type="InterPro" id="IPR032710">
    <property type="entry name" value="NTF2-like_dom_sf"/>
</dbReference>
<evidence type="ECO:0000259" key="1">
    <source>
        <dbReference type="Pfam" id="PF12680"/>
    </source>
</evidence>
<name>A0A3N0GMJ0_9ACTN</name>
<dbReference type="InterPro" id="IPR037401">
    <property type="entry name" value="SnoaL-like"/>
</dbReference>
<dbReference type="AlphaFoldDB" id="A0A3N0GMJ0"/>
<keyword evidence="3" id="KW-1185">Reference proteome</keyword>
<proteinExistence type="predicted"/>
<evidence type="ECO:0000313" key="3">
    <source>
        <dbReference type="Proteomes" id="UP000279994"/>
    </source>
</evidence>
<keyword evidence="2" id="KW-0413">Isomerase</keyword>
<evidence type="ECO:0000313" key="2">
    <source>
        <dbReference type="EMBL" id="RNM13694.1"/>
    </source>
</evidence>
<sequence>MPTRDQVEATVRQYVDAVGRQDLDATVALFAELARQEDPVGTPPNVGREAIRAFFTRANGVPFTTTLTGPLLVTGDHAAVHFTIEVDTGRAEPMVVRVIDLIRVDEDGLIADLRAVVDAG</sequence>
<dbReference type="RefSeq" id="WP_123223100.1">
    <property type="nucleotide sequence ID" value="NZ_RJSF01000040.1"/>
</dbReference>
<gene>
    <name evidence="2" type="ORF">EFL26_11940</name>
</gene>
<dbReference type="EMBL" id="RJSF01000040">
    <property type="protein sequence ID" value="RNM13694.1"/>
    <property type="molecule type" value="Genomic_DNA"/>
</dbReference>
<protein>
    <submittedName>
        <fullName evidence="2">Steroid delta-isomerase</fullName>
    </submittedName>
</protein>
<dbReference type="SUPFAM" id="SSF54427">
    <property type="entry name" value="NTF2-like"/>
    <property type="match status" value="1"/>
</dbReference>
<dbReference type="Proteomes" id="UP000279994">
    <property type="component" value="Unassembled WGS sequence"/>
</dbReference>
<dbReference type="Pfam" id="PF12680">
    <property type="entry name" value="SnoaL_2"/>
    <property type="match status" value="1"/>
</dbReference>
<organism evidence="2 3">
    <name type="scientific">Nocardioides pocheonensis</name>
    <dbReference type="NCBI Taxonomy" id="661485"/>
    <lineage>
        <taxon>Bacteria</taxon>
        <taxon>Bacillati</taxon>
        <taxon>Actinomycetota</taxon>
        <taxon>Actinomycetes</taxon>
        <taxon>Propionibacteriales</taxon>
        <taxon>Nocardioidaceae</taxon>
        <taxon>Nocardioides</taxon>
    </lineage>
</organism>
<dbReference type="GO" id="GO:0016853">
    <property type="term" value="F:isomerase activity"/>
    <property type="evidence" value="ECO:0007669"/>
    <property type="project" value="UniProtKB-KW"/>
</dbReference>
<accession>A0A3N0GMJ0</accession>
<dbReference type="OrthoDB" id="459617at2"/>
<comment type="caution">
    <text evidence="2">The sequence shown here is derived from an EMBL/GenBank/DDBJ whole genome shotgun (WGS) entry which is preliminary data.</text>
</comment>